<evidence type="ECO:0000256" key="11">
    <source>
        <dbReference type="ARBA" id="ARBA00023212"/>
    </source>
</evidence>
<keyword evidence="12" id="KW-0966">Cell projection</keyword>
<keyword evidence="16" id="KW-1185">Reference proteome</keyword>
<dbReference type="EMBL" id="JANEYG010000094">
    <property type="protein sequence ID" value="KAJ8913434.1"/>
    <property type="molecule type" value="Genomic_DNA"/>
</dbReference>
<dbReference type="SUPFAM" id="SSF52540">
    <property type="entry name" value="P-loop containing nucleoside triphosphate hydrolases"/>
    <property type="match status" value="4"/>
</dbReference>
<dbReference type="PANTHER" id="PTHR22878">
    <property type="entry name" value="DYNEIN HEAVY CHAIN 6, AXONEMAL-LIKE-RELATED"/>
    <property type="match status" value="1"/>
</dbReference>
<dbReference type="InterPro" id="IPR026983">
    <property type="entry name" value="DHC"/>
</dbReference>
<keyword evidence="7" id="KW-0243">Dynein</keyword>
<evidence type="ECO:0000256" key="6">
    <source>
        <dbReference type="ARBA" id="ARBA00022840"/>
    </source>
</evidence>
<dbReference type="Pfam" id="PF12780">
    <property type="entry name" value="AAA_8"/>
    <property type="match status" value="1"/>
</dbReference>
<dbReference type="GO" id="GO:0030286">
    <property type="term" value="C:dynein complex"/>
    <property type="evidence" value="ECO:0007669"/>
    <property type="project" value="UniProtKB-KW"/>
</dbReference>
<dbReference type="InterPro" id="IPR035699">
    <property type="entry name" value="AAA_6"/>
</dbReference>
<dbReference type="FunFam" id="1.20.1270.280:FF:000001">
    <property type="entry name" value="dynein heavy chain 7, axonemal"/>
    <property type="match status" value="1"/>
</dbReference>
<dbReference type="Gene3D" id="3.20.180.20">
    <property type="entry name" value="Dynein heavy chain, N-terminal domain 2"/>
    <property type="match status" value="1"/>
</dbReference>
<dbReference type="FunFam" id="1.20.140.100:FF:000004">
    <property type="entry name" value="Dynein axonemal heavy chain 6"/>
    <property type="match status" value="1"/>
</dbReference>
<dbReference type="GO" id="GO:0005874">
    <property type="term" value="C:microtubule"/>
    <property type="evidence" value="ECO:0007669"/>
    <property type="project" value="UniProtKB-KW"/>
</dbReference>
<protein>
    <recommendedName>
        <fullName evidence="14">AAA+ ATPase domain-containing protein</fullName>
    </recommendedName>
</protein>
<dbReference type="Pfam" id="PF12781">
    <property type="entry name" value="AAA_9"/>
    <property type="match status" value="1"/>
</dbReference>
<dbReference type="InterPro" id="IPR043157">
    <property type="entry name" value="Dynein_AAA1S"/>
</dbReference>
<dbReference type="GO" id="GO:0051959">
    <property type="term" value="F:dynein light intermediate chain binding"/>
    <property type="evidence" value="ECO:0007669"/>
    <property type="project" value="InterPro"/>
</dbReference>
<dbReference type="Gene3D" id="1.20.920.30">
    <property type="match status" value="1"/>
</dbReference>
<dbReference type="FunFam" id="1.10.8.710:FF:000004">
    <property type="entry name" value="Dynein axonemal heavy chain 6"/>
    <property type="match status" value="1"/>
</dbReference>
<dbReference type="FunFam" id="3.40.50.300:FF:001328">
    <property type="entry name" value="Dynein heavy chain 6, axonemal"/>
    <property type="match status" value="1"/>
</dbReference>
<sequence length="3916" mass="450939">MDKMDREAKRIITQCKANRKEMLRPPPLAELVATQLSEELMSQFKISRQKRERLRKFQAEYAKTTKIKEFKTRLVPLYIKPPQTTKPHHILRRYAETCPSTRMCLFQERMIRKKVRARGLETKYPYIVEDIIAEARNEFERITHDAGVNLKVFPTDEAFARFHPKEYKYLGKTERYSVYLWTRKELQHKFMLHHALVQKIFRECVTTLPATLFNISIFRTKPYDIRELDETFTHCVAEAETTLNRFYYRMVEMVEADTTKLEGKCYAYQHLLAVCTGLLSVYISKAISQTIEHIVEATGSETLVPYLRLSLRCGDNLALYPDDKDVILMYTLFITKLIEIGLNFPVLETYRIKGFPEKNIYLNIDEMYVSDILERMAVNVIEMFTPVIEYVDTLDIEYKEIFQGGSVGTLKENSFVDACMKIQHYQNYISKASSMLSSEYFAVGQLILSEYVESMKESLFEIIEKIFVTLCEAHIAENMSICNEFEQVKVAALNKPETSEELIEQGKYMIWVKTVLLIELKERIQKMLFNLTRLIEFGTVTKEHMELNAITVNWLKDMDPVLDQNSSMYEQIKSEHEEKLQQTIAFVNTSAENLVPRLEVFDYMDDVERARDYVHQMKTYLAELKELRQKIVWINKEQLCLGFNVSPFKNVEELENYVYPFFHLLKVCLNIKRHVNVWLDGPFEFLNFPETEELVEDYMKELLKIQKNYRIKLRQAQAENTPFRFFGLVDDPDINSRPAPIKLTTLTTQMLKDFRPALTLMRIMCNDALMKRHWKEMSAIAGFDLTPNAGTSLRKITLMGLEKDMDLYDVISSGATKERELFRNLNRMQGEWTDILFKTGSFKDTGIVILTALDDIQVVLDDHILKALTMRGSIYVKPYEVEVRTFYERLVRINATIDVWGKVQSQWLYLLPIFSSKDIVAQMPEEGNLFKEVNDTYKRYIDVVIHDPRVYETAGAVGVLESMEFCCQLLEQINDGVTNYLEKKRLFFPRFFFLSNDEMLEILSETKDPLRVQPHLKKCFEAINTLDFDSKLQISAMFSQEGEKVNFKSLVNTKDAGGSVEKWLIQVENQMVLSVNDQILKSYKSYFVTPRCAWIQKWPGQIVLCVSQMHWTYDVHKALNREENMNISTFSEHLKQQLQETVALIRDPTLTNLSRITVKALIVIDVHAKDVVADLHKEKVSSDKEFKWLSQMRYYLEDDIPLVRLINATVKYACEYLGNTDRLVITPLTDRCYRTLIGAYHLHLNGAPEGPAGTGKTETTKDLAKAIAVQCVVFNCSDGLDYKAMGKFFKGLASCGAWVCFDEFNRIDIEVLSVVAQQILSIVMAVRAHLAKFNFEGTEISLNPTCYVCITMNPGYAGRSELPDNLKVLFRTVAMMVPDYAMIGEISLYSYGFINARDLSVKIVTVYRLCSEQLSSQNHYDYGMRAVKSVLSAAGNNKRKFPNENEHILLLRAILDVNLPKFLHHDLPLFDGIISDLFPGIVLPKADYSVLMSAMTTCITNRKLQPKESFLTKIIQTYEMMIVRWGFMMVGLPFAGKSSTLKVLADTLTLLNKQGHNEEKVQYLILNPKSVTMGQLYGQFDPVSYEWFDGIVATGFRNFATDTCPDRKWMIFDGPVDAVWIENMNSVLDDNKKLCLMSGEVMSMTNSMSLIFEVMDLEQASPATVSRCGMIYLEPATLGWEPFVESWIPTCNPEWCGEERKDMIFTMFEWMVPPCLNFIKKHCVQYCNPGDISLVRNMMLMLEMLLNDALQGITKKEEESKHLDLWIQIAYIQAGVWGLGSILDKDSREKFDEFYKQLWRGQLEDEFPFPETVEKMEITLPSEGILFDYSYNYRMKGNWKYWPEVVKNERVDECKNILQALIPTVDTARYMALIDMHIRYKNPLLLMGPTGTGKSFYMTDILMNQLDKEKYEPAFITFTVQITANQTQDLVISKLNKKKKGHYGPPKGKTAVLFIDDVNMPLKEVYGAQPPLELLRQYFDHKNWYDLKATTPIYLYDLLFLGAMGLVGGSRQEIYPRFLRHFNIFSINEFAMESMSKIYANVLLLGWKNNGFPSEIISIVNQVVTASIDVYNAATANLRPTPSKSHYVFNLRDFSRLIQGCAMLRKESAEHKRTFAKIWVHEVMRVFYDRLIENKDKEWLYNKIRTSVKDQFRENFEVCFENLPRGEDGQVNENSLKNLMFGTYFDQDSDEDKRYEEVLNVEQFRELGETCLQEYNATHKNKMDIVLFDYALEHLSKICRVLSMNCGSALLVGISGSGRQSLTRLASEIYGQTLFQPEITNNYTINDWRDDIKAILKEAGGRGKHSVFLITEGQIKEENFLQDVDCLLNSGEVPNIISSGGNRNLDVSSLEVFFFFTKRCKDRLHIILCFSPVGSTFRNRLRLFPSLINCCTIDWFEDWPEQALEEVAHAWMEDINLSDDIKNFSVVACKYFHVEARKNSDLFYQTLNRKTYITSASYLELIKSFTELTNKKQNEIMQAKKRYEGGLEKLYHASVSIGEMQTSLAELQPQLKDMSEKATKMTKQIEQETVTVEKASAIVKEDEKVANKQAAAAQSLKKECEADLAEAIPVLEEAISALDTLKPADITLVKSMKNPPEIIKLVMAAVCIIKDVKPDRKPDPSTGKMALDFWGPSKRILGEMTFLQGLKEFDKDNIKPEIMAKLRKEYLPHKDFKPNIVAKASSAAEGLCKWIIAMDMYDRINKVVAPKKAKLAAAELEFSNTMALLTEKRNQVMILEEKLAILNEKLAEAVAKQTELQANVDLCNNKLIRAQKLIGGLGGEKTRWQAAAEVLQVQYDGLAGDILISCGIMSYLSPFNSIFRQRIVADWHSYVKKLGIPTADTYDMVFVLGSDVTIQNWYIYGLPRDSFSTENGIIMDNSRRWSLFVDPQSQASNWIKKMEKHNNLEIVKFSFPDYMKRIENCVQFGRPALVESIGEELEAPLDPLLYKKVFKQAGMLVISLGENVTEYNTNFRLYLTSKLRNPHYLPEVFNRVTIINFALTLEGLQDQLLGIVVAVEKPDLQQLKEELIIQKAENKRALKETEENILKTLAESKGDILEDEKAIQILDESKSLSKEIREKQERSLEIEKTIEEFRGKYKIVSEHSAVLYYCISDLANVDPMYQYSLDWFINLYIGSIQRAEKFRNIEKRCQSLINAFTYDLYSNITRSLFEKDKLLFSFLLCSKIMMFQQKLDESEFMFLLTGGVAVENLVHNPCSSWLPDSAWNEICRVDDLKSFNGFSKQFAKDDSFWKDIYDNFKENFKLPKNWDGLSSFRRLIIVRMLRPDKLLTCIMSFVRIEMDERFVKPPPFDISVSYSDSYSLCPLIFILSPGTDPMAALVKFADEMKMTSRFHSISLGQGQGPMASAMIKEGQDGGMWVCLQNCHLATSWMPTLEKIFDNLDVSNTHDQFRLWLTSYPSAKFPVTLLQKGVKMTNEPPQGLQNNLLKSYISDPVKNPEFYDGCPEHEEMFARLLYGLAFFHACVQERRTFGPLGWNIAYGFNDSDFDISVQQLQMFINESEEPYEALSYLIGECNYGGRVTDNWDRRLIVTILENYLNPQVVSDPDYSFSEVGKCYGLPEHYNYETYINHIQSLPQEHPPEVFGLHTNAGITRDLQDSTLLLNSVLKAYGEMSSAAVGETDKYLMLLCSDILSKLPKPFDLDVAKAQYPVEYSESMNTVLVQEMERFNKLLKVVTTSLSTMQKAIEGLVAMSPALEAFSTSLILARIPDNWAAVSYPSLKNLPNYVSDFITRMEFLYKWFTHGKPPAFWVSGFFFTQAFLTGVKQNYARKYTIPIDKLTFDFTVLNTDNMHEPPDDGAYIYGLFTDGARWDRHKGKIAELFPKILYDVLPVVWIQPLKESDYDPGTRYTAPVYKTSARKGTLSTTGHSTNYVLPILLDTDTKPAHWIKRSVALLCQLN</sequence>
<evidence type="ECO:0000256" key="3">
    <source>
        <dbReference type="ARBA" id="ARBA00022490"/>
    </source>
</evidence>
<accession>A0AAV8VGU8</accession>
<dbReference type="PANTHER" id="PTHR22878:SF70">
    <property type="entry name" value="DYNEIN HEAVY CHAIN 2, AXONEMAL"/>
    <property type="match status" value="1"/>
</dbReference>
<dbReference type="InterPro" id="IPR024743">
    <property type="entry name" value="Dynein_HC_stalk"/>
</dbReference>
<dbReference type="Pfam" id="PF18198">
    <property type="entry name" value="AAA_lid_11"/>
    <property type="match status" value="1"/>
</dbReference>
<keyword evidence="10" id="KW-0505">Motor protein</keyword>
<feature type="domain" description="AAA+ ATPase" evidence="14">
    <location>
        <begin position="1880"/>
        <end position="2028"/>
    </location>
</feature>
<evidence type="ECO:0000256" key="4">
    <source>
        <dbReference type="ARBA" id="ARBA00022701"/>
    </source>
</evidence>
<keyword evidence="8 13" id="KW-0175">Coiled coil</keyword>
<dbReference type="Gene3D" id="1.20.1270.280">
    <property type="match status" value="1"/>
</dbReference>
<dbReference type="GO" id="GO:0005524">
    <property type="term" value="F:ATP binding"/>
    <property type="evidence" value="ECO:0007669"/>
    <property type="project" value="UniProtKB-KW"/>
</dbReference>
<dbReference type="Gene3D" id="3.40.50.300">
    <property type="entry name" value="P-loop containing nucleotide triphosphate hydrolases"/>
    <property type="match status" value="5"/>
</dbReference>
<dbReference type="InterPro" id="IPR027417">
    <property type="entry name" value="P-loop_NTPase"/>
</dbReference>
<dbReference type="GO" id="GO:0003341">
    <property type="term" value="P:cilium movement"/>
    <property type="evidence" value="ECO:0007669"/>
    <property type="project" value="UniProtKB-ARBA"/>
</dbReference>
<gene>
    <name evidence="15" type="ORF">NQ315_017178</name>
</gene>
<dbReference type="Gene3D" id="1.20.140.100">
    <property type="entry name" value="Dynein heavy chain, N-terminal domain 2"/>
    <property type="match status" value="1"/>
</dbReference>
<dbReference type="FunFam" id="3.40.50.300:FF:001145">
    <property type="entry name" value="Putative dynein heavy chain"/>
    <property type="match status" value="1"/>
</dbReference>
<feature type="coiled-coil region" evidence="13">
    <location>
        <begin position="610"/>
        <end position="637"/>
    </location>
</feature>
<dbReference type="Gene3D" id="1.20.58.1120">
    <property type="match status" value="1"/>
</dbReference>
<keyword evidence="6" id="KW-0067">ATP-binding</keyword>
<dbReference type="Gene3D" id="1.10.8.710">
    <property type="match status" value="1"/>
</dbReference>
<comment type="similarity">
    <text evidence="2">Belongs to the dynein heavy chain family.</text>
</comment>
<evidence type="ECO:0000256" key="1">
    <source>
        <dbReference type="ARBA" id="ARBA00004430"/>
    </source>
</evidence>
<dbReference type="Gene3D" id="6.10.140.1060">
    <property type="match status" value="1"/>
</dbReference>
<proteinExistence type="inferred from homology"/>
<dbReference type="Pfam" id="PF17852">
    <property type="entry name" value="Dynein_AAA_lid"/>
    <property type="match status" value="1"/>
</dbReference>
<dbReference type="FunFam" id="3.40.50.300:FF:000362">
    <property type="entry name" value="Dynein, axonemal, heavy chain 6"/>
    <property type="match status" value="1"/>
</dbReference>
<dbReference type="InterPro" id="IPR042222">
    <property type="entry name" value="Dynein_2_N"/>
</dbReference>
<dbReference type="InterPro" id="IPR041466">
    <property type="entry name" value="Dynein_AAA5_ext"/>
</dbReference>
<evidence type="ECO:0000256" key="10">
    <source>
        <dbReference type="ARBA" id="ARBA00023175"/>
    </source>
</evidence>
<dbReference type="InterPro" id="IPR041658">
    <property type="entry name" value="AAA_lid_11"/>
</dbReference>
<dbReference type="FunFam" id="3.20.180.20:FF:000003">
    <property type="entry name" value="Dynein heavy chain 12, axonemal"/>
    <property type="match status" value="1"/>
</dbReference>
<name>A0AAV8VGU8_9CUCU</name>
<dbReference type="FunFam" id="3.10.490.20:FF:000001">
    <property type="entry name" value="dynein heavy chain 7, axonemal"/>
    <property type="match status" value="1"/>
</dbReference>
<dbReference type="Pfam" id="PF12777">
    <property type="entry name" value="MT"/>
    <property type="match status" value="1"/>
</dbReference>
<dbReference type="Gene3D" id="3.10.490.20">
    <property type="match status" value="1"/>
</dbReference>
<dbReference type="FunFam" id="1.10.8.720:FF:000001">
    <property type="entry name" value="dynein heavy chain 7, axonemal"/>
    <property type="match status" value="1"/>
</dbReference>
<dbReference type="Pfam" id="PF08393">
    <property type="entry name" value="DHC_N2"/>
    <property type="match status" value="1"/>
</dbReference>
<feature type="domain" description="AAA+ ATPase" evidence="14">
    <location>
        <begin position="1242"/>
        <end position="1345"/>
    </location>
</feature>
<dbReference type="InterPro" id="IPR041228">
    <property type="entry name" value="Dynein_C"/>
</dbReference>
<dbReference type="InterPro" id="IPR004273">
    <property type="entry name" value="Dynein_heavy_D6_P-loop"/>
</dbReference>
<dbReference type="InterPro" id="IPR024317">
    <property type="entry name" value="Dynein_heavy_chain_D4_dom"/>
</dbReference>
<evidence type="ECO:0000256" key="12">
    <source>
        <dbReference type="ARBA" id="ARBA00023273"/>
    </source>
</evidence>
<dbReference type="Pfam" id="PF22597">
    <property type="entry name" value="DYN_lid"/>
    <property type="match status" value="1"/>
</dbReference>
<keyword evidence="9" id="KW-0969">Cilium</keyword>
<dbReference type="Proteomes" id="UP001159042">
    <property type="component" value="Unassembled WGS sequence"/>
</dbReference>
<dbReference type="Pfam" id="PF18199">
    <property type="entry name" value="Dynein_C"/>
    <property type="match status" value="1"/>
</dbReference>
<dbReference type="GO" id="GO:0008569">
    <property type="term" value="F:minus-end-directed microtubule motor activity"/>
    <property type="evidence" value="ECO:0007669"/>
    <property type="project" value="InterPro"/>
</dbReference>
<dbReference type="Gene3D" id="1.20.920.20">
    <property type="match status" value="1"/>
</dbReference>
<dbReference type="GO" id="GO:0045505">
    <property type="term" value="F:dynein intermediate chain binding"/>
    <property type="evidence" value="ECO:0007669"/>
    <property type="project" value="InterPro"/>
</dbReference>
<keyword evidence="4" id="KW-0493">Microtubule</keyword>
<dbReference type="GO" id="GO:0005930">
    <property type="term" value="C:axoneme"/>
    <property type="evidence" value="ECO:0007669"/>
    <property type="project" value="UniProtKB-SubCell"/>
</dbReference>
<evidence type="ECO:0000256" key="2">
    <source>
        <dbReference type="ARBA" id="ARBA00008887"/>
    </source>
</evidence>
<dbReference type="FunFam" id="1.20.58.1120:FF:000001">
    <property type="entry name" value="dynein heavy chain 2, axonemal"/>
    <property type="match status" value="1"/>
</dbReference>
<reference evidence="15 16" key="1">
    <citation type="journal article" date="2023" name="Insect Mol. Biol.">
        <title>Genome sequencing provides insights into the evolution of gene families encoding plant cell wall-degrading enzymes in longhorned beetles.</title>
        <authorList>
            <person name="Shin N.R."/>
            <person name="Okamura Y."/>
            <person name="Kirsch R."/>
            <person name="Pauchet Y."/>
        </authorList>
    </citation>
    <scope>NUCLEOTIDE SEQUENCE [LARGE SCALE GENOMIC DNA]</scope>
    <source>
        <strain evidence="15">EAD_L_NR</strain>
    </source>
</reference>
<dbReference type="InterPro" id="IPR054354">
    <property type="entry name" value="DYNC2H1-like_lid"/>
</dbReference>
<dbReference type="FunFam" id="1.10.8.1220:FF:000001">
    <property type="entry name" value="Dynein axonemal heavy chain 5"/>
    <property type="match status" value="1"/>
</dbReference>
<evidence type="ECO:0000256" key="8">
    <source>
        <dbReference type="ARBA" id="ARBA00023054"/>
    </source>
</evidence>
<dbReference type="FunFam" id="3.40.50.300:FF:000044">
    <property type="entry name" value="Dynein heavy chain 5, axonemal"/>
    <property type="match status" value="1"/>
</dbReference>
<comment type="caution">
    <text evidence="15">The sequence shown here is derived from an EMBL/GenBank/DDBJ whole genome shotgun (WGS) entry which is preliminary data.</text>
</comment>
<evidence type="ECO:0000313" key="16">
    <source>
        <dbReference type="Proteomes" id="UP001159042"/>
    </source>
</evidence>
<dbReference type="Pfam" id="PF12774">
    <property type="entry name" value="AAA_6"/>
    <property type="match status" value="1"/>
</dbReference>
<evidence type="ECO:0000256" key="7">
    <source>
        <dbReference type="ARBA" id="ARBA00023017"/>
    </source>
</evidence>
<dbReference type="Gene3D" id="1.10.8.1220">
    <property type="match status" value="1"/>
</dbReference>
<dbReference type="InterPro" id="IPR042219">
    <property type="entry name" value="AAA_lid_11_sf"/>
</dbReference>
<dbReference type="Gene3D" id="1.10.472.130">
    <property type="match status" value="1"/>
</dbReference>
<comment type="subcellular location">
    <subcellularLocation>
        <location evidence="1">Cytoplasm</location>
        <location evidence="1">Cytoskeleton</location>
        <location evidence="1">Cilium axoneme</location>
    </subcellularLocation>
</comment>
<evidence type="ECO:0000313" key="15">
    <source>
        <dbReference type="EMBL" id="KAJ8913434.1"/>
    </source>
</evidence>
<dbReference type="FunFam" id="1.20.920.20:FF:000006">
    <property type="entry name" value="Dynein, axonemal, heavy chain 6"/>
    <property type="match status" value="1"/>
</dbReference>
<evidence type="ECO:0000256" key="5">
    <source>
        <dbReference type="ARBA" id="ARBA00022741"/>
    </source>
</evidence>
<dbReference type="InterPro" id="IPR042228">
    <property type="entry name" value="Dynein_linker_3"/>
</dbReference>
<evidence type="ECO:0000256" key="9">
    <source>
        <dbReference type="ARBA" id="ARBA00023069"/>
    </source>
</evidence>
<keyword evidence="5" id="KW-0547">Nucleotide-binding</keyword>
<organism evidence="15 16">
    <name type="scientific">Exocentrus adspersus</name>
    <dbReference type="NCBI Taxonomy" id="1586481"/>
    <lineage>
        <taxon>Eukaryota</taxon>
        <taxon>Metazoa</taxon>
        <taxon>Ecdysozoa</taxon>
        <taxon>Arthropoda</taxon>
        <taxon>Hexapoda</taxon>
        <taxon>Insecta</taxon>
        <taxon>Pterygota</taxon>
        <taxon>Neoptera</taxon>
        <taxon>Endopterygota</taxon>
        <taxon>Coleoptera</taxon>
        <taxon>Polyphaga</taxon>
        <taxon>Cucujiformia</taxon>
        <taxon>Chrysomeloidea</taxon>
        <taxon>Cerambycidae</taxon>
        <taxon>Lamiinae</taxon>
        <taxon>Acanthocinini</taxon>
        <taxon>Exocentrus</taxon>
    </lineage>
</organism>
<dbReference type="Pfam" id="PF12775">
    <property type="entry name" value="AAA_7"/>
    <property type="match status" value="1"/>
</dbReference>
<dbReference type="Pfam" id="PF03028">
    <property type="entry name" value="Dynein_heavy"/>
    <property type="match status" value="1"/>
</dbReference>
<evidence type="ECO:0000256" key="13">
    <source>
        <dbReference type="SAM" id="Coils"/>
    </source>
</evidence>
<dbReference type="InterPro" id="IPR013602">
    <property type="entry name" value="Dynein_heavy_linker"/>
</dbReference>
<dbReference type="FunFam" id="1.20.920.30:FF:000002">
    <property type="entry name" value="Dynein axonemal heavy chain 3"/>
    <property type="match status" value="1"/>
</dbReference>
<dbReference type="InterPro" id="IPR035706">
    <property type="entry name" value="AAA_9"/>
</dbReference>
<dbReference type="InterPro" id="IPR043160">
    <property type="entry name" value="Dynein_C_barrel"/>
</dbReference>
<evidence type="ECO:0000259" key="14">
    <source>
        <dbReference type="SMART" id="SM00382"/>
    </source>
</evidence>
<dbReference type="SMART" id="SM00382">
    <property type="entry name" value="AAA"/>
    <property type="match status" value="2"/>
</dbReference>
<feature type="coiled-coil region" evidence="13">
    <location>
        <begin position="2725"/>
        <end position="2759"/>
    </location>
</feature>
<dbReference type="Gene3D" id="1.10.8.720">
    <property type="entry name" value="Region D6 of dynein motor"/>
    <property type="match status" value="1"/>
</dbReference>
<dbReference type="InterPro" id="IPR003593">
    <property type="entry name" value="AAA+_ATPase"/>
</dbReference>
<keyword evidence="11" id="KW-0206">Cytoskeleton</keyword>
<keyword evidence="3" id="KW-0963">Cytoplasm</keyword>